<name>A0A7S1ITH3_9EUGL</name>
<sequence>MHVSDQTWALKNTCFTLTICPGICIFCPMNWVQYPQGPPPPQTPWNLLGFRSRQSVCKKVFAEGILWQAWCTASTWDPLASLPCEP</sequence>
<dbReference type="EMBL" id="HBGA01089689">
    <property type="protein sequence ID" value="CAD9022432.1"/>
    <property type="molecule type" value="Transcribed_RNA"/>
</dbReference>
<protein>
    <submittedName>
        <fullName evidence="1">Uncharacterized protein</fullName>
    </submittedName>
</protein>
<evidence type="ECO:0000313" key="1">
    <source>
        <dbReference type="EMBL" id="CAD9022432.1"/>
    </source>
</evidence>
<accession>A0A7S1ITH3</accession>
<organism evidence="1">
    <name type="scientific">Eutreptiella gymnastica</name>
    <dbReference type="NCBI Taxonomy" id="73025"/>
    <lineage>
        <taxon>Eukaryota</taxon>
        <taxon>Discoba</taxon>
        <taxon>Euglenozoa</taxon>
        <taxon>Euglenida</taxon>
        <taxon>Spirocuta</taxon>
        <taxon>Euglenophyceae</taxon>
        <taxon>Eutreptiales</taxon>
        <taxon>Eutreptiaceae</taxon>
        <taxon>Eutreptiella</taxon>
    </lineage>
</organism>
<dbReference type="AlphaFoldDB" id="A0A7S1ITH3"/>
<reference evidence="1" key="1">
    <citation type="submission" date="2021-01" db="EMBL/GenBank/DDBJ databases">
        <authorList>
            <person name="Corre E."/>
            <person name="Pelletier E."/>
            <person name="Niang G."/>
            <person name="Scheremetjew M."/>
            <person name="Finn R."/>
            <person name="Kale V."/>
            <person name="Holt S."/>
            <person name="Cochrane G."/>
            <person name="Meng A."/>
            <person name="Brown T."/>
            <person name="Cohen L."/>
        </authorList>
    </citation>
    <scope>NUCLEOTIDE SEQUENCE</scope>
    <source>
        <strain evidence="1">NIES-381</strain>
    </source>
</reference>
<proteinExistence type="predicted"/>
<gene>
    <name evidence="1" type="ORF">EGYM00392_LOCUS33553</name>
</gene>